<dbReference type="PANTHER" id="PTHR10622">
    <property type="entry name" value="HET DOMAIN-CONTAINING PROTEIN"/>
    <property type="match status" value="1"/>
</dbReference>
<dbReference type="InterPro" id="IPR010730">
    <property type="entry name" value="HET"/>
</dbReference>
<reference evidence="4" key="1">
    <citation type="submission" date="2014-04" db="EMBL/GenBank/DDBJ databases">
        <title>Evolutionary Origins and Diversification of the Mycorrhizal Mutualists.</title>
        <authorList>
            <consortium name="DOE Joint Genome Institute"/>
            <consortium name="Mycorrhizal Genomics Consortium"/>
            <person name="Kohler A."/>
            <person name="Kuo A."/>
            <person name="Nagy L.G."/>
            <person name="Floudas D."/>
            <person name="Copeland A."/>
            <person name="Barry K.W."/>
            <person name="Cichocki N."/>
            <person name="Veneault-Fourrey C."/>
            <person name="LaButti K."/>
            <person name="Lindquist E.A."/>
            <person name="Lipzen A."/>
            <person name="Lundell T."/>
            <person name="Morin E."/>
            <person name="Murat C."/>
            <person name="Riley R."/>
            <person name="Ohm R."/>
            <person name="Sun H."/>
            <person name="Tunlid A."/>
            <person name="Henrissat B."/>
            <person name="Grigoriev I.V."/>
            <person name="Hibbett D.S."/>
            <person name="Martin F."/>
        </authorList>
    </citation>
    <scope>NUCLEOTIDE SEQUENCE [LARGE SCALE GENOMIC DNA]</scope>
    <source>
        <strain evidence="4">FD-334 SS-4</strain>
    </source>
</reference>
<dbReference type="PANTHER" id="PTHR10622:SF10">
    <property type="entry name" value="HET DOMAIN-CONTAINING PROTEIN"/>
    <property type="match status" value="1"/>
</dbReference>
<dbReference type="STRING" id="945553.A0A0D2LSQ3"/>
<dbReference type="EMBL" id="KN817708">
    <property type="protein sequence ID" value="KJA13868.1"/>
    <property type="molecule type" value="Genomic_DNA"/>
</dbReference>
<evidence type="ECO:0000256" key="1">
    <source>
        <dbReference type="SAM" id="MobiDB-lite"/>
    </source>
</evidence>
<dbReference type="OrthoDB" id="5122891at2759"/>
<feature type="domain" description="Heterokaryon incompatibility" evidence="2">
    <location>
        <begin position="231"/>
        <end position="321"/>
    </location>
</feature>
<dbReference type="Proteomes" id="UP000054270">
    <property type="component" value="Unassembled WGS sequence"/>
</dbReference>
<organism evidence="3 4">
    <name type="scientific">Hypholoma sublateritium (strain FD-334 SS-4)</name>
    <dbReference type="NCBI Taxonomy" id="945553"/>
    <lineage>
        <taxon>Eukaryota</taxon>
        <taxon>Fungi</taxon>
        <taxon>Dikarya</taxon>
        <taxon>Basidiomycota</taxon>
        <taxon>Agaricomycotina</taxon>
        <taxon>Agaricomycetes</taxon>
        <taxon>Agaricomycetidae</taxon>
        <taxon>Agaricales</taxon>
        <taxon>Agaricineae</taxon>
        <taxon>Strophariaceae</taxon>
        <taxon>Hypholoma</taxon>
    </lineage>
</organism>
<evidence type="ECO:0000259" key="2">
    <source>
        <dbReference type="Pfam" id="PF06985"/>
    </source>
</evidence>
<protein>
    <recommendedName>
        <fullName evidence="2">Heterokaryon incompatibility domain-containing protein</fullName>
    </recommendedName>
</protein>
<gene>
    <name evidence="3" type="ORF">HYPSUDRAFT_49568</name>
</gene>
<proteinExistence type="predicted"/>
<dbReference type="AlphaFoldDB" id="A0A0D2LSQ3"/>
<evidence type="ECO:0000313" key="4">
    <source>
        <dbReference type="Proteomes" id="UP000054270"/>
    </source>
</evidence>
<feature type="region of interest" description="Disordered" evidence="1">
    <location>
        <begin position="102"/>
        <end position="126"/>
    </location>
</feature>
<evidence type="ECO:0000313" key="3">
    <source>
        <dbReference type="EMBL" id="KJA13868.1"/>
    </source>
</evidence>
<keyword evidence="4" id="KW-1185">Reference proteome</keyword>
<accession>A0A0D2LSQ3</accession>
<sequence>MSGTDTKTRIQVNNSVFEQADDPGVGRTLITALANFVVPLIQGYTIAPGIGIGPSYTLATSIAEDPSASADGAVRTGSGLTIEGQDLLVALERFAASLVHSQNGQRTENASPGNLNQLGSPATNNGDVDTLEMDSSVQPVAVRDGYKRDYGGLGFIVTEADTKRQRLIKRNIERARDVVFNNMPIRLLMFDQDGTGITLVERSEVMACISSEIISRADLSFPYRDWKLEKYAILSHTWLPKGEVTYSEWRNHTAPLDTQSPGYDKLEKFCKVAAKHGLRLAWMDTVCINKDSSAELDESIRSMFKWYEGAEVCIAYLAETRSLDDMAKDKWFTRGWTLQELLAPRCIKFFSKSWTALSRSPADHSDKLRGPLVSKICDATGLDKNELSGSPRLLHSVPIWRKMQWAANRKVTREEDTAYSLMGIFNVSMPTGYGEGAERAFLRLVKEILSSKLTSVSKLEIVNWSSTFDHGLANLGLYSDISSSALIPRGPHAYMHSSSNRRVHFRPASAPITLSCMGLCVPVLLMPSSLVRERPDNKFSPKGDYSATFHSSEEKSRNCIYKVLDGDLFSANSTRDGIYIFAVLNIADEAGNVLLPENGHCLAIKLFPYKPLDGWEIPEGLQFERGRRHFTFDIAYHNNSSFQISKDKLNRHGMTLRTMHL</sequence>
<dbReference type="Pfam" id="PF06985">
    <property type="entry name" value="HET"/>
    <property type="match status" value="1"/>
</dbReference>
<name>A0A0D2LSQ3_HYPSF</name>